<keyword evidence="3" id="KW-1185">Reference proteome</keyword>
<sequence length="139" mass="14378">MLGTLASFSNNPDDLRSFLKAPAAFVVMTVATWVVTNVFLRPAEFAFGTIDWAVAMATDVIDDAFAAAGTSAWDGLTPFLEMPSMFRQELTGPLMDAGLAAPIAGAFASAVLAAAATLLVYLVVRVVADAIPGLGGLLP</sequence>
<organism evidence="2 3">
    <name type="scientific">Haloferax litoreum</name>
    <dbReference type="NCBI Taxonomy" id="2666140"/>
    <lineage>
        <taxon>Archaea</taxon>
        <taxon>Methanobacteriati</taxon>
        <taxon>Methanobacteriota</taxon>
        <taxon>Stenosarchaea group</taxon>
        <taxon>Halobacteria</taxon>
        <taxon>Halobacteriales</taxon>
        <taxon>Haloferacaceae</taxon>
        <taxon>Haloferax</taxon>
    </lineage>
</organism>
<dbReference type="Proteomes" id="UP000439022">
    <property type="component" value="Unassembled WGS sequence"/>
</dbReference>
<accession>A0A6A8GJ36</accession>
<feature type="transmembrane region" description="Helical" evidence="1">
    <location>
        <begin position="21"/>
        <end position="40"/>
    </location>
</feature>
<comment type="caution">
    <text evidence="2">The sequence shown here is derived from an EMBL/GenBank/DDBJ whole genome shotgun (WGS) entry which is preliminary data.</text>
</comment>
<gene>
    <name evidence="2" type="ORF">GJR96_09290</name>
</gene>
<keyword evidence="1" id="KW-1133">Transmembrane helix</keyword>
<evidence type="ECO:0000313" key="2">
    <source>
        <dbReference type="EMBL" id="MRX22147.1"/>
    </source>
</evidence>
<feature type="transmembrane region" description="Helical" evidence="1">
    <location>
        <begin position="99"/>
        <end position="124"/>
    </location>
</feature>
<dbReference type="AlphaFoldDB" id="A0A6A8GJ36"/>
<dbReference type="EMBL" id="WKJO01000001">
    <property type="protein sequence ID" value="MRX22147.1"/>
    <property type="molecule type" value="Genomic_DNA"/>
</dbReference>
<reference evidence="2 3" key="1">
    <citation type="submission" date="2019-11" db="EMBL/GenBank/DDBJ databases">
        <title>Whole genome sequence of Haloferax sp. MBLA0076.</title>
        <authorList>
            <person name="Seo M.-J."/>
            <person name="Cho E.-S."/>
        </authorList>
    </citation>
    <scope>NUCLEOTIDE SEQUENCE [LARGE SCALE GENOMIC DNA]</scope>
    <source>
        <strain evidence="2 3">MBLA0076</strain>
    </source>
</reference>
<keyword evidence="1" id="KW-0472">Membrane</keyword>
<evidence type="ECO:0000313" key="3">
    <source>
        <dbReference type="Proteomes" id="UP000439022"/>
    </source>
</evidence>
<keyword evidence="1" id="KW-0812">Transmembrane</keyword>
<evidence type="ECO:0000256" key="1">
    <source>
        <dbReference type="SAM" id="Phobius"/>
    </source>
</evidence>
<proteinExistence type="predicted"/>
<name>A0A6A8GJ36_9EURY</name>
<protein>
    <submittedName>
        <fullName evidence="2">Uncharacterized protein</fullName>
    </submittedName>
</protein>